<dbReference type="HAMAP" id="MF_01569">
    <property type="entry name" value="Pro_tRNA_synth_type1"/>
    <property type="match status" value="1"/>
</dbReference>
<dbReference type="FunFam" id="3.30.930.10:FF:000066">
    <property type="entry name" value="Proline--tRNA ligase"/>
    <property type="match status" value="1"/>
</dbReference>
<comment type="function">
    <text evidence="10 12">Catalyzes the attachment of proline to tRNA(Pro) in a two-step reaction: proline is first activated by ATP to form Pro-AMP and then transferred to the acceptor end of tRNA(Pro). As ProRS can inadvertently accommodate and process non-cognate amino acids such as alanine and cysteine, to avoid such errors it has two additional distinct editing activities against alanine. One activity is designated as 'pretransfer' editing and involves the tRNA(Pro)-independent hydrolysis of activated Ala-AMP. The other activity is designated 'posttransfer' editing and involves deacylation of mischarged Ala-tRNA(Pro). The misacylated Cys-tRNA(Pro) is not edited by ProRS.</text>
</comment>
<dbReference type="InterPro" id="IPR050062">
    <property type="entry name" value="Pro-tRNA_synthetase"/>
</dbReference>
<protein>
    <recommendedName>
        <fullName evidence="12">Proline--tRNA ligase</fullName>
        <ecNumber evidence="12">6.1.1.15</ecNumber>
    </recommendedName>
    <alternativeName>
        <fullName evidence="12">Prolyl-tRNA synthetase</fullName>
        <shortName evidence="12">ProRS</shortName>
    </alternativeName>
</protein>
<evidence type="ECO:0000256" key="1">
    <source>
        <dbReference type="ARBA" id="ARBA00004496"/>
    </source>
</evidence>
<dbReference type="SUPFAM" id="SSF55681">
    <property type="entry name" value="Class II aaRS and biotin synthetases"/>
    <property type="match status" value="1"/>
</dbReference>
<dbReference type="Gene3D" id="3.40.50.800">
    <property type="entry name" value="Anticodon-binding domain"/>
    <property type="match status" value="1"/>
</dbReference>
<dbReference type="GO" id="GO:0005524">
    <property type="term" value="F:ATP binding"/>
    <property type="evidence" value="ECO:0007669"/>
    <property type="project" value="UniProtKB-UniRule"/>
</dbReference>
<evidence type="ECO:0000256" key="7">
    <source>
        <dbReference type="ARBA" id="ARBA00022917"/>
    </source>
</evidence>
<evidence type="ECO:0000256" key="4">
    <source>
        <dbReference type="ARBA" id="ARBA00022598"/>
    </source>
</evidence>
<dbReference type="GO" id="GO:0004827">
    <property type="term" value="F:proline-tRNA ligase activity"/>
    <property type="evidence" value="ECO:0007669"/>
    <property type="project" value="UniProtKB-UniRule"/>
</dbReference>
<dbReference type="PRINTS" id="PR01046">
    <property type="entry name" value="TRNASYNTHPRO"/>
</dbReference>
<dbReference type="SUPFAM" id="SSF55826">
    <property type="entry name" value="YbaK/ProRS associated domain"/>
    <property type="match status" value="1"/>
</dbReference>
<dbReference type="Pfam" id="PF00587">
    <property type="entry name" value="tRNA-synt_2b"/>
    <property type="match status" value="1"/>
</dbReference>
<dbReference type="Gene3D" id="3.30.930.10">
    <property type="entry name" value="Bira Bifunctional Protein, Domain 2"/>
    <property type="match status" value="2"/>
</dbReference>
<dbReference type="InterPro" id="IPR004500">
    <property type="entry name" value="Pro-tRNA-synth_IIa_bac-type"/>
</dbReference>
<dbReference type="InterPro" id="IPR033730">
    <property type="entry name" value="ProRS_core_prok"/>
</dbReference>
<dbReference type="SUPFAM" id="SSF52954">
    <property type="entry name" value="Class II aaRS ABD-related"/>
    <property type="match status" value="1"/>
</dbReference>
<dbReference type="FunFam" id="3.30.930.10:FF:000065">
    <property type="entry name" value="Proline--tRNA ligase"/>
    <property type="match status" value="1"/>
</dbReference>
<evidence type="ECO:0000256" key="6">
    <source>
        <dbReference type="ARBA" id="ARBA00022840"/>
    </source>
</evidence>
<dbReference type="InterPro" id="IPR002316">
    <property type="entry name" value="Pro-tRNA-ligase_IIa"/>
</dbReference>
<dbReference type="InterPro" id="IPR002314">
    <property type="entry name" value="aa-tRNA-synt_IIb"/>
</dbReference>
<comment type="subunit">
    <text evidence="2 12">Homodimer.</text>
</comment>
<dbReference type="NCBIfam" id="NF006625">
    <property type="entry name" value="PRK09194.1"/>
    <property type="match status" value="1"/>
</dbReference>
<dbReference type="InterPro" id="IPR006195">
    <property type="entry name" value="aa-tRNA-synth_II"/>
</dbReference>
<dbReference type="GO" id="GO:0005829">
    <property type="term" value="C:cytosol"/>
    <property type="evidence" value="ECO:0007669"/>
    <property type="project" value="TreeGrafter"/>
</dbReference>
<dbReference type="AlphaFoldDB" id="A0A841AB49"/>
<sequence length="594" mass="64783">MIRLSSSFVRTLREDPADAEVASHKLLVRAGYIRRSAAGVYTWLPLGLKVLRKVEQIVREEQDAIGAQEMLFSALQPKEPYDATGRWTEYGPTMFRLKDRREDDYLLAPTHEEMFTLAVKDLYSSYKDLPAMLYQIQTKFRDEARPRAGLLRTREFVMKDAYSFDVDDAGLDVSYDKQRVAYQRTFERLGLPTVICQADAGAMGGSRSEEFLHPTPVGEDTFVVSDGGYAANVEAVTTVAPPALDEAAIAALPAMHVEDTPGASTIAKLTDFSNEAFPGRGPIAESGEWTRYEMLKHLVYLLTHPDGTTEPLVIALPGDREVDAKRLEAAVAPAVAAPFSDADFARTPVLKKGYIGPIGLGLESESQIRYLVDPRVVPGTAWVAGAGEKDKHVYDLVYGRDFTADGTIEAAEVRDGDPAPDGSGPLRMTRGMEMGHIFQLGRKYAEALGLNVLDENGKTAVVTMGSYGVGVTRAVAAIAELNHDEKGLVWPRALAPADVHIMATGKGAEVFEEAERIAAELEARGLEVLYDDRPKVSPGVKFKDAELLGMPTSVVVGRSLAEGKVEIRDRRSGEIREVSPAEVVDAVVAEVREG</sequence>
<name>A0A841AB49_9MICO</name>
<dbReference type="Gene3D" id="3.90.960.10">
    <property type="entry name" value="YbaK/aminoacyl-tRNA synthetase-associated domain"/>
    <property type="match status" value="1"/>
</dbReference>
<evidence type="ECO:0000313" key="15">
    <source>
        <dbReference type="Proteomes" id="UP000588158"/>
    </source>
</evidence>
<dbReference type="RefSeq" id="WP_184325437.1">
    <property type="nucleotide sequence ID" value="NZ_JACHLZ010000001.1"/>
</dbReference>
<keyword evidence="4 12" id="KW-0436">Ligase</keyword>
<dbReference type="Pfam" id="PF03129">
    <property type="entry name" value="HGTP_anticodon"/>
    <property type="match status" value="1"/>
</dbReference>
<comment type="catalytic activity">
    <reaction evidence="9 12">
        <text>tRNA(Pro) + L-proline + ATP = L-prolyl-tRNA(Pro) + AMP + diphosphate</text>
        <dbReference type="Rhea" id="RHEA:14305"/>
        <dbReference type="Rhea" id="RHEA-COMP:9700"/>
        <dbReference type="Rhea" id="RHEA-COMP:9702"/>
        <dbReference type="ChEBI" id="CHEBI:30616"/>
        <dbReference type="ChEBI" id="CHEBI:33019"/>
        <dbReference type="ChEBI" id="CHEBI:60039"/>
        <dbReference type="ChEBI" id="CHEBI:78442"/>
        <dbReference type="ChEBI" id="CHEBI:78532"/>
        <dbReference type="ChEBI" id="CHEBI:456215"/>
        <dbReference type="EC" id="6.1.1.15"/>
    </reaction>
</comment>
<gene>
    <name evidence="12" type="primary">proS</name>
    <name evidence="14" type="ORF">HNR70_001869</name>
</gene>
<dbReference type="GO" id="GO:0006433">
    <property type="term" value="P:prolyl-tRNA aminoacylation"/>
    <property type="evidence" value="ECO:0007669"/>
    <property type="project" value="UniProtKB-UniRule"/>
</dbReference>
<dbReference type="InterPro" id="IPR004154">
    <property type="entry name" value="Anticodon-bd"/>
</dbReference>
<organism evidence="14 15">
    <name type="scientific">Brachybacterium aquaticum</name>
    <dbReference type="NCBI Taxonomy" id="1432564"/>
    <lineage>
        <taxon>Bacteria</taxon>
        <taxon>Bacillati</taxon>
        <taxon>Actinomycetota</taxon>
        <taxon>Actinomycetes</taxon>
        <taxon>Micrococcales</taxon>
        <taxon>Dermabacteraceae</taxon>
        <taxon>Brachybacterium</taxon>
    </lineage>
</organism>
<evidence type="ECO:0000256" key="5">
    <source>
        <dbReference type="ARBA" id="ARBA00022741"/>
    </source>
</evidence>
<comment type="domain">
    <text evidence="12">Consists of three domains: the N-terminal catalytic domain, the editing domain and the C-terminal anticodon-binding domain.</text>
</comment>
<keyword evidence="6 12" id="KW-0067">ATP-binding</keyword>
<evidence type="ECO:0000256" key="8">
    <source>
        <dbReference type="ARBA" id="ARBA00023146"/>
    </source>
</evidence>
<dbReference type="Proteomes" id="UP000588158">
    <property type="component" value="Unassembled WGS sequence"/>
</dbReference>
<evidence type="ECO:0000256" key="2">
    <source>
        <dbReference type="ARBA" id="ARBA00011738"/>
    </source>
</evidence>
<dbReference type="Pfam" id="PF04073">
    <property type="entry name" value="tRNA_edit"/>
    <property type="match status" value="1"/>
</dbReference>
<evidence type="ECO:0000256" key="3">
    <source>
        <dbReference type="ARBA" id="ARBA00022490"/>
    </source>
</evidence>
<evidence type="ECO:0000256" key="10">
    <source>
        <dbReference type="ARBA" id="ARBA00053664"/>
    </source>
</evidence>
<dbReference type="InterPro" id="IPR045864">
    <property type="entry name" value="aa-tRNA-synth_II/BPL/LPL"/>
</dbReference>
<dbReference type="NCBIfam" id="TIGR00409">
    <property type="entry name" value="proS_fam_II"/>
    <property type="match status" value="1"/>
</dbReference>
<dbReference type="InterPro" id="IPR036621">
    <property type="entry name" value="Anticodon-bd_dom_sf"/>
</dbReference>
<dbReference type="PANTHER" id="PTHR42753:SF2">
    <property type="entry name" value="PROLINE--TRNA LIGASE"/>
    <property type="match status" value="1"/>
</dbReference>
<feature type="domain" description="Aminoacyl-transfer RNA synthetases class-II family profile" evidence="13">
    <location>
        <begin position="34"/>
        <end position="491"/>
    </location>
</feature>
<evidence type="ECO:0000256" key="9">
    <source>
        <dbReference type="ARBA" id="ARBA00047671"/>
    </source>
</evidence>
<evidence type="ECO:0000259" key="13">
    <source>
        <dbReference type="PROSITE" id="PS50862"/>
    </source>
</evidence>
<evidence type="ECO:0000313" key="14">
    <source>
        <dbReference type="EMBL" id="MBB5832056.1"/>
    </source>
</evidence>
<keyword evidence="7 12" id="KW-0648">Protein biosynthesis</keyword>
<evidence type="ECO:0000256" key="12">
    <source>
        <dbReference type="HAMAP-Rule" id="MF_01569"/>
    </source>
</evidence>
<dbReference type="CDD" id="cd00861">
    <property type="entry name" value="ProRS_anticodon_short"/>
    <property type="match status" value="1"/>
</dbReference>
<keyword evidence="8 12" id="KW-0030">Aminoacyl-tRNA synthetase</keyword>
<dbReference type="PROSITE" id="PS50862">
    <property type="entry name" value="AA_TRNA_LIGASE_II"/>
    <property type="match status" value="1"/>
</dbReference>
<keyword evidence="5 12" id="KW-0547">Nucleotide-binding</keyword>
<dbReference type="GO" id="GO:0002161">
    <property type="term" value="F:aminoacyl-tRNA deacylase activity"/>
    <property type="evidence" value="ECO:0007669"/>
    <property type="project" value="InterPro"/>
</dbReference>
<accession>A0A841AB49</accession>
<dbReference type="EC" id="6.1.1.15" evidence="12"/>
<comment type="caution">
    <text evidence="14">The sequence shown here is derived from an EMBL/GenBank/DDBJ whole genome shotgun (WGS) entry which is preliminary data.</text>
</comment>
<dbReference type="PANTHER" id="PTHR42753">
    <property type="entry name" value="MITOCHONDRIAL RIBOSOME PROTEIN L39/PROLYL-TRNA LIGASE FAMILY MEMBER"/>
    <property type="match status" value="1"/>
</dbReference>
<dbReference type="InterPro" id="IPR023717">
    <property type="entry name" value="Pro-tRNA-Synthase_IIa_type1"/>
</dbReference>
<dbReference type="InterPro" id="IPR044140">
    <property type="entry name" value="ProRS_anticodon_short"/>
</dbReference>
<proteinExistence type="inferred from homology"/>
<evidence type="ECO:0000256" key="11">
    <source>
        <dbReference type="ARBA" id="ARBA00060755"/>
    </source>
</evidence>
<keyword evidence="15" id="KW-1185">Reference proteome</keyword>
<dbReference type="InterPro" id="IPR007214">
    <property type="entry name" value="YbaK/aa-tRNA-synth-assoc-dom"/>
</dbReference>
<comment type="similarity">
    <text evidence="11 12">Belongs to the class-II aminoacyl-tRNA synthetase family. ProS type 1 subfamily.</text>
</comment>
<comment type="subcellular location">
    <subcellularLocation>
        <location evidence="1 12">Cytoplasm</location>
    </subcellularLocation>
</comment>
<dbReference type="EMBL" id="JACHLZ010000001">
    <property type="protein sequence ID" value="MBB5832056.1"/>
    <property type="molecule type" value="Genomic_DNA"/>
</dbReference>
<reference evidence="14 15" key="1">
    <citation type="submission" date="2020-08" db="EMBL/GenBank/DDBJ databases">
        <title>Sequencing the genomes of 1000 actinobacteria strains.</title>
        <authorList>
            <person name="Klenk H.-P."/>
        </authorList>
    </citation>
    <scope>NUCLEOTIDE SEQUENCE [LARGE SCALE GENOMIC DNA]</scope>
    <source>
        <strain evidence="14 15">DSM 28796</strain>
    </source>
</reference>
<dbReference type="CDD" id="cd00779">
    <property type="entry name" value="ProRS_core_prok"/>
    <property type="match status" value="1"/>
</dbReference>
<keyword evidence="3 12" id="KW-0963">Cytoplasm</keyword>
<dbReference type="InterPro" id="IPR036754">
    <property type="entry name" value="YbaK/aa-tRNA-synt-asso_dom_sf"/>
</dbReference>